<feature type="domain" description="PDZ" evidence="2">
    <location>
        <begin position="41"/>
        <end position="128"/>
    </location>
</feature>
<feature type="compositionally biased region" description="Low complexity" evidence="1">
    <location>
        <begin position="574"/>
        <end position="587"/>
    </location>
</feature>
<dbReference type="CDD" id="cd06728">
    <property type="entry name" value="PDZ2_ZO1-like_ds"/>
    <property type="match status" value="1"/>
</dbReference>
<evidence type="ECO:0000259" key="2">
    <source>
        <dbReference type="PROSITE" id="PS50106"/>
    </source>
</evidence>
<dbReference type="PANTHER" id="PTHR13865">
    <property type="entry name" value="TIGHT JUNCTION PROTEIN"/>
    <property type="match status" value="1"/>
</dbReference>
<gene>
    <name evidence="4" type="primary">LOC106013768</name>
</gene>
<feature type="region of interest" description="Disordered" evidence="1">
    <location>
        <begin position="224"/>
        <end position="249"/>
    </location>
</feature>
<evidence type="ECO:0000313" key="3">
    <source>
        <dbReference type="Proteomes" id="UP000694888"/>
    </source>
</evidence>
<dbReference type="SUPFAM" id="SSF50044">
    <property type="entry name" value="SH3-domain"/>
    <property type="match status" value="1"/>
</dbReference>
<evidence type="ECO:0000313" key="4">
    <source>
        <dbReference type="RefSeq" id="XP_035829345.1"/>
    </source>
</evidence>
<dbReference type="SMART" id="SM00228">
    <property type="entry name" value="PDZ"/>
    <property type="match status" value="3"/>
</dbReference>
<dbReference type="Gene3D" id="2.30.30.40">
    <property type="entry name" value="SH3 Domains"/>
    <property type="match status" value="1"/>
</dbReference>
<proteinExistence type="predicted"/>
<accession>A0ABM1W3V2</accession>
<dbReference type="Pfam" id="PF00595">
    <property type="entry name" value="PDZ"/>
    <property type="match status" value="3"/>
</dbReference>
<dbReference type="Gene3D" id="2.30.42.10">
    <property type="match status" value="3"/>
</dbReference>
<feature type="compositionally biased region" description="Basic and acidic residues" evidence="1">
    <location>
        <begin position="550"/>
        <end position="560"/>
    </location>
</feature>
<dbReference type="SUPFAM" id="SSF50156">
    <property type="entry name" value="PDZ domain-like"/>
    <property type="match status" value="3"/>
</dbReference>
<feature type="region of interest" description="Disordered" evidence="1">
    <location>
        <begin position="531"/>
        <end position="625"/>
    </location>
</feature>
<evidence type="ECO:0000256" key="1">
    <source>
        <dbReference type="SAM" id="MobiDB-lite"/>
    </source>
</evidence>
<sequence length="625" mass="69097">MRRDQRRWSRSQTDLAGRNVQLLTNVLHGQAGPNVVWETHHVTLTKAPTFGFGIAVSGGRDSPHFASGDPSVAISDVLKAGPAEGRLQINDRIVTVNGISLENVDHATAINVLRDCGNTVNLVVRRRILLPASDRQSIPFKIVLNKKNKKDDFGIVLGYKLFIAEIAGHSLAAHEPTLKEGDTVLKINNTPVENLSLPEARKLIEKSKEKLQLIVSKGRREEEREPTVVGVSPLLGHDTDFNPGPAQRDREDVNIYRPSVRSEDDIYVKDPTSGRHAVPPGAYPNSENTRYDGHYVLDNDPPPRAGLVVKGSDMAHRDDLDLLPSGRGRDLRDGYYSDREDGWRGREELPPLSQPGAGEYIEDDVFPNRSIHERYVDMRSDICLEPRQVTFPKDKQTGLGLRLAGGNATGIFIASVQQGSAAEREGLVEGDQIVLANEKEISGLTREEAVSYLTSLMGEVTMVVQYRKEDYDRIMASHEAGDAFYIRTHFSYTATDSATEHSFKEGDIFLVKDTLFRGMCWLAVKTSEEVSENKKGTIPSSKTAELLKSQQKEDADKENFPARGRGSLFKRKSASPSSSSLRSCSSPNRRKTRTRRISPPGGVAASSRGSRLDGPSRWGRTIGTR</sequence>
<dbReference type="GeneID" id="106013768"/>
<dbReference type="Proteomes" id="UP000694888">
    <property type="component" value="Unplaced"/>
</dbReference>
<feature type="domain" description="PDZ" evidence="2">
    <location>
        <begin position="388"/>
        <end position="468"/>
    </location>
</feature>
<dbReference type="RefSeq" id="XP_035829345.1">
    <property type="nucleotide sequence ID" value="XM_035973452.1"/>
</dbReference>
<keyword evidence="3" id="KW-1185">Reference proteome</keyword>
<dbReference type="CDD" id="cd06727">
    <property type="entry name" value="PDZ1_ZO1-like"/>
    <property type="match status" value="1"/>
</dbReference>
<dbReference type="InterPro" id="IPR036034">
    <property type="entry name" value="PDZ_sf"/>
</dbReference>
<name>A0ABM1W3V2_APLCA</name>
<dbReference type="PANTHER" id="PTHR13865:SF28">
    <property type="entry name" value="POLYCHAETOID, ISOFORM O"/>
    <property type="match status" value="1"/>
</dbReference>
<reference evidence="4" key="1">
    <citation type="submission" date="2025-08" db="UniProtKB">
        <authorList>
            <consortium name="RefSeq"/>
        </authorList>
    </citation>
    <scope>IDENTIFICATION</scope>
</reference>
<protein>
    <submittedName>
        <fullName evidence="4">Tight junction protein ZO-1</fullName>
    </submittedName>
</protein>
<feature type="region of interest" description="Disordered" evidence="1">
    <location>
        <begin position="266"/>
        <end position="286"/>
    </location>
</feature>
<organism evidence="3 4">
    <name type="scientific">Aplysia californica</name>
    <name type="common">California sea hare</name>
    <dbReference type="NCBI Taxonomy" id="6500"/>
    <lineage>
        <taxon>Eukaryota</taxon>
        <taxon>Metazoa</taxon>
        <taxon>Spiralia</taxon>
        <taxon>Lophotrochozoa</taxon>
        <taxon>Mollusca</taxon>
        <taxon>Gastropoda</taxon>
        <taxon>Heterobranchia</taxon>
        <taxon>Euthyneura</taxon>
        <taxon>Tectipleura</taxon>
        <taxon>Aplysiida</taxon>
        <taxon>Aplysioidea</taxon>
        <taxon>Aplysiidae</taxon>
        <taxon>Aplysia</taxon>
    </lineage>
</organism>
<dbReference type="PROSITE" id="PS50106">
    <property type="entry name" value="PDZ"/>
    <property type="match status" value="3"/>
</dbReference>
<dbReference type="InterPro" id="IPR001478">
    <property type="entry name" value="PDZ"/>
</dbReference>
<dbReference type="InterPro" id="IPR036028">
    <property type="entry name" value="SH3-like_dom_sf"/>
</dbReference>
<feature type="domain" description="PDZ" evidence="2">
    <location>
        <begin position="141"/>
        <end position="219"/>
    </location>
</feature>